<accession>H5XJX1</accession>
<reference evidence="1 2" key="1">
    <citation type="submission" date="2011-11" db="EMBL/GenBank/DDBJ databases">
        <title>The Noncontiguous Finished sequence of Saccharomonospora cyanea NA-134.</title>
        <authorList>
            <consortium name="US DOE Joint Genome Institute"/>
            <person name="Lucas S."/>
            <person name="Han J."/>
            <person name="Lapidus A."/>
            <person name="Cheng J.-F."/>
            <person name="Goodwin L."/>
            <person name="Pitluck S."/>
            <person name="Peters L."/>
            <person name="Ovchinnikova G."/>
            <person name="Lu M."/>
            <person name="Detter J.C."/>
            <person name="Han C."/>
            <person name="Tapia R."/>
            <person name="Land M."/>
            <person name="Hauser L."/>
            <person name="Kyrpides N."/>
            <person name="Ivanova N."/>
            <person name="Pagani I."/>
            <person name="Brambilla E.-M."/>
            <person name="Klenk H.-P."/>
            <person name="Woyke T."/>
        </authorList>
    </citation>
    <scope>NUCLEOTIDE SEQUENCE [LARGE SCALE GENOMIC DNA]</scope>
    <source>
        <strain evidence="1 2">NA-134</strain>
    </source>
</reference>
<proteinExistence type="predicted"/>
<dbReference type="EMBL" id="CM001440">
    <property type="protein sequence ID" value="EHR61886.1"/>
    <property type="molecule type" value="Genomic_DNA"/>
</dbReference>
<evidence type="ECO:0000313" key="1">
    <source>
        <dbReference type="EMBL" id="EHR61886.1"/>
    </source>
</evidence>
<dbReference type="Proteomes" id="UP000002791">
    <property type="component" value="Chromosome"/>
</dbReference>
<gene>
    <name evidence="1" type="ORF">SaccyDRAFT_3046</name>
</gene>
<dbReference type="HOGENOM" id="CLU_2619904_0_0_11"/>
<dbReference type="AlphaFoldDB" id="H5XJX1"/>
<organism evidence="1 2">
    <name type="scientific">Saccharomonospora cyanea NA-134</name>
    <dbReference type="NCBI Taxonomy" id="882082"/>
    <lineage>
        <taxon>Bacteria</taxon>
        <taxon>Bacillati</taxon>
        <taxon>Actinomycetota</taxon>
        <taxon>Actinomycetes</taxon>
        <taxon>Pseudonocardiales</taxon>
        <taxon>Pseudonocardiaceae</taxon>
        <taxon>Saccharomonospora</taxon>
    </lineage>
</organism>
<dbReference type="RefSeq" id="WP_005457295.1">
    <property type="nucleotide sequence ID" value="NZ_CM001440.1"/>
</dbReference>
<name>H5XJX1_9PSEU</name>
<protein>
    <submittedName>
        <fullName evidence="1">Uncharacterized protein</fullName>
    </submittedName>
</protein>
<dbReference type="OrthoDB" id="3556710at2"/>
<evidence type="ECO:0000313" key="2">
    <source>
        <dbReference type="Proteomes" id="UP000002791"/>
    </source>
</evidence>
<dbReference type="STRING" id="882082.SaccyDRAFT_3046"/>
<sequence length="78" mass="8907">MPDDTFRPDETLAAVSWQRWPEALRTRGQDVLTYLNAGHPQDALEVIDELLADLLARRDSLADTANRRFEPSTDDRNP</sequence>
<keyword evidence="2" id="KW-1185">Reference proteome</keyword>